<dbReference type="GO" id="GO:0005634">
    <property type="term" value="C:nucleus"/>
    <property type="evidence" value="ECO:0007669"/>
    <property type="project" value="UniProtKB-SubCell"/>
</dbReference>
<proteinExistence type="predicted"/>
<dbReference type="PANTHER" id="PTHR33057:SF21">
    <property type="entry name" value="TRANSCRIPTION REPRESSOR"/>
    <property type="match status" value="1"/>
</dbReference>
<feature type="domain" description="OVATE" evidence="7">
    <location>
        <begin position="153"/>
        <end position="212"/>
    </location>
</feature>
<dbReference type="OrthoDB" id="689823at2759"/>
<keyword evidence="3 6" id="KW-0805">Transcription regulation</keyword>
<evidence type="ECO:0000313" key="9">
    <source>
        <dbReference type="Proteomes" id="UP000036987"/>
    </source>
</evidence>
<dbReference type="Proteomes" id="UP000036987">
    <property type="component" value="Unassembled WGS sequence"/>
</dbReference>
<name>A0A0K9PIZ2_ZOSMR</name>
<evidence type="ECO:0000259" key="7">
    <source>
        <dbReference type="PROSITE" id="PS51754"/>
    </source>
</evidence>
<dbReference type="PROSITE" id="PS51754">
    <property type="entry name" value="OVATE"/>
    <property type="match status" value="1"/>
</dbReference>
<dbReference type="OMA" id="VCVQQAK"/>
<comment type="function">
    <text evidence="6">Transcriptional repressor that regulates multiple aspects of plant growth and development.</text>
</comment>
<evidence type="ECO:0000256" key="6">
    <source>
        <dbReference type="RuleBase" id="RU367028"/>
    </source>
</evidence>
<dbReference type="NCBIfam" id="TIGR01568">
    <property type="entry name" value="A_thal_3678"/>
    <property type="match status" value="1"/>
</dbReference>
<dbReference type="EMBL" id="LFYR01000861">
    <property type="protein sequence ID" value="KMZ68187.1"/>
    <property type="molecule type" value="Genomic_DNA"/>
</dbReference>
<evidence type="ECO:0000256" key="2">
    <source>
        <dbReference type="ARBA" id="ARBA00022491"/>
    </source>
</evidence>
<keyword evidence="4 6" id="KW-0804">Transcription</keyword>
<keyword evidence="9" id="KW-1185">Reference proteome</keyword>
<comment type="subcellular location">
    <subcellularLocation>
        <location evidence="1 6">Nucleus</location>
    </subcellularLocation>
</comment>
<dbReference type="PANTHER" id="PTHR33057">
    <property type="entry name" value="TRANSCRIPTION REPRESSOR OFP7-RELATED"/>
    <property type="match status" value="1"/>
</dbReference>
<dbReference type="AlphaFoldDB" id="A0A0K9PIZ2"/>
<comment type="caution">
    <text evidence="8">The sequence shown here is derived from an EMBL/GenBank/DDBJ whole genome shotgun (WGS) entry which is preliminary data.</text>
</comment>
<evidence type="ECO:0000256" key="3">
    <source>
        <dbReference type="ARBA" id="ARBA00023015"/>
    </source>
</evidence>
<dbReference type="Pfam" id="PF04844">
    <property type="entry name" value="Ovate"/>
    <property type="match status" value="1"/>
</dbReference>
<evidence type="ECO:0000313" key="8">
    <source>
        <dbReference type="EMBL" id="KMZ68187.1"/>
    </source>
</evidence>
<protein>
    <recommendedName>
        <fullName evidence="6">Transcription repressor</fullName>
    </recommendedName>
    <alternativeName>
        <fullName evidence="6">Ovate family protein</fullName>
    </alternativeName>
</protein>
<keyword evidence="5 6" id="KW-0539">Nucleus</keyword>
<dbReference type="InterPro" id="IPR006458">
    <property type="entry name" value="Ovate_C"/>
</dbReference>
<dbReference type="GO" id="GO:0045892">
    <property type="term" value="P:negative regulation of DNA-templated transcription"/>
    <property type="evidence" value="ECO:0007669"/>
    <property type="project" value="UniProtKB-UniRule"/>
</dbReference>
<gene>
    <name evidence="8" type="ORF">ZOSMA_248G00260</name>
</gene>
<keyword evidence="2 6" id="KW-0678">Repressor</keyword>
<accession>A0A0K9PIZ2</accession>
<organism evidence="8 9">
    <name type="scientific">Zostera marina</name>
    <name type="common">Eelgrass</name>
    <dbReference type="NCBI Taxonomy" id="29655"/>
    <lineage>
        <taxon>Eukaryota</taxon>
        <taxon>Viridiplantae</taxon>
        <taxon>Streptophyta</taxon>
        <taxon>Embryophyta</taxon>
        <taxon>Tracheophyta</taxon>
        <taxon>Spermatophyta</taxon>
        <taxon>Magnoliopsida</taxon>
        <taxon>Liliopsida</taxon>
        <taxon>Zosteraceae</taxon>
        <taxon>Zostera</taxon>
    </lineage>
</organism>
<evidence type="ECO:0000256" key="4">
    <source>
        <dbReference type="ARBA" id="ARBA00023163"/>
    </source>
</evidence>
<dbReference type="InterPro" id="IPR038933">
    <property type="entry name" value="Ovate"/>
</dbReference>
<reference evidence="9" key="1">
    <citation type="journal article" date="2016" name="Nature">
        <title>The genome of the seagrass Zostera marina reveals angiosperm adaptation to the sea.</title>
        <authorList>
            <person name="Olsen J.L."/>
            <person name="Rouze P."/>
            <person name="Verhelst B."/>
            <person name="Lin Y.-C."/>
            <person name="Bayer T."/>
            <person name="Collen J."/>
            <person name="Dattolo E."/>
            <person name="De Paoli E."/>
            <person name="Dittami S."/>
            <person name="Maumus F."/>
            <person name="Michel G."/>
            <person name="Kersting A."/>
            <person name="Lauritano C."/>
            <person name="Lohaus R."/>
            <person name="Toepel M."/>
            <person name="Tonon T."/>
            <person name="Vanneste K."/>
            <person name="Amirebrahimi M."/>
            <person name="Brakel J."/>
            <person name="Bostroem C."/>
            <person name="Chovatia M."/>
            <person name="Grimwood J."/>
            <person name="Jenkins J.W."/>
            <person name="Jueterbock A."/>
            <person name="Mraz A."/>
            <person name="Stam W.T."/>
            <person name="Tice H."/>
            <person name="Bornberg-Bauer E."/>
            <person name="Green P.J."/>
            <person name="Pearson G.A."/>
            <person name="Procaccini G."/>
            <person name="Duarte C.M."/>
            <person name="Schmutz J."/>
            <person name="Reusch T.B.H."/>
            <person name="Van de Peer Y."/>
        </authorList>
    </citation>
    <scope>NUCLEOTIDE SEQUENCE [LARGE SCALE GENOMIC DNA]</scope>
    <source>
        <strain evidence="9">cv. Finnish</strain>
    </source>
</reference>
<evidence type="ECO:0000256" key="5">
    <source>
        <dbReference type="ARBA" id="ARBA00023242"/>
    </source>
</evidence>
<sequence length="218" mass="24560">MGRNSKKARTLKSTMKAINKAVAIINPVAPICIHQSRTNSGNSFRNLYPSISFNSIFHTVHSSTSSFASSLSVSFRHQHPQTDTPLVDEDSAQPTTSFSGINSRRFFFSARSTKSIMEEVNFHLGKSTIGDPSRESPESDNDEGYFSQESMQVTINSEDPYRHFRVSMEEMVEAHGLRELHDLRQLLHCYLRLNDGDTHKFILLAFIDILASTTSFIP</sequence>
<evidence type="ECO:0000256" key="1">
    <source>
        <dbReference type="ARBA" id="ARBA00004123"/>
    </source>
</evidence>